<dbReference type="AlphaFoldDB" id="A0A7D9ITX1"/>
<keyword evidence="2" id="KW-1185">Reference proteome</keyword>
<comment type="caution">
    <text evidence="1">The sequence shown here is derived from an EMBL/GenBank/DDBJ whole genome shotgun (WGS) entry which is preliminary data.</text>
</comment>
<reference evidence="1" key="1">
    <citation type="submission" date="2020-04" db="EMBL/GenBank/DDBJ databases">
        <authorList>
            <person name="Alioto T."/>
            <person name="Alioto T."/>
            <person name="Gomez Garrido J."/>
        </authorList>
    </citation>
    <scope>NUCLEOTIDE SEQUENCE</scope>
    <source>
        <strain evidence="1">A484AB</strain>
    </source>
</reference>
<proteinExistence type="predicted"/>
<evidence type="ECO:0000313" key="1">
    <source>
        <dbReference type="EMBL" id="CAB4013361.1"/>
    </source>
</evidence>
<organism evidence="1 2">
    <name type="scientific">Paramuricea clavata</name>
    <name type="common">Red gorgonian</name>
    <name type="synonym">Violescent sea-whip</name>
    <dbReference type="NCBI Taxonomy" id="317549"/>
    <lineage>
        <taxon>Eukaryota</taxon>
        <taxon>Metazoa</taxon>
        <taxon>Cnidaria</taxon>
        <taxon>Anthozoa</taxon>
        <taxon>Octocorallia</taxon>
        <taxon>Malacalcyonacea</taxon>
        <taxon>Plexauridae</taxon>
        <taxon>Paramuricea</taxon>
    </lineage>
</organism>
<dbReference type="Proteomes" id="UP001152795">
    <property type="component" value="Unassembled WGS sequence"/>
</dbReference>
<evidence type="ECO:0000313" key="2">
    <source>
        <dbReference type="Proteomes" id="UP001152795"/>
    </source>
</evidence>
<gene>
    <name evidence="1" type="ORF">PACLA_8A035768</name>
</gene>
<protein>
    <submittedName>
        <fullName evidence="1">Uncharacterized protein</fullName>
    </submittedName>
</protein>
<accession>A0A7D9ITX1</accession>
<dbReference type="EMBL" id="CACRXK020007855">
    <property type="protein sequence ID" value="CAB4013361.1"/>
    <property type="molecule type" value="Genomic_DNA"/>
</dbReference>
<name>A0A7D9ITX1_PARCT</name>
<feature type="non-terminal residue" evidence="1">
    <location>
        <position position="60"/>
    </location>
</feature>
<sequence length="60" mass="7153">MERYGYQWSVVDSYWLLWIPVECHRKLWSVMVTSGALSIAMECYGYQWSVIDSYGVLWIP</sequence>